<accession>A0A8S1J8Z2</accession>
<feature type="transmembrane region" description="Helical" evidence="5">
    <location>
        <begin position="201"/>
        <end position="221"/>
    </location>
</feature>
<reference evidence="7" key="1">
    <citation type="submission" date="2020-12" db="EMBL/GenBank/DDBJ databases">
        <authorList>
            <person name="Iha C."/>
        </authorList>
    </citation>
    <scope>NUCLEOTIDE SEQUENCE</scope>
</reference>
<keyword evidence="4 5" id="KW-0472">Membrane</keyword>
<dbReference type="EMBL" id="CAJHUC010002673">
    <property type="protein sequence ID" value="CAD7704169.1"/>
    <property type="molecule type" value="Genomic_DNA"/>
</dbReference>
<feature type="transmembrane region" description="Helical" evidence="5">
    <location>
        <begin position="227"/>
        <end position="249"/>
    </location>
</feature>
<dbReference type="AlphaFoldDB" id="A0A8S1J8Z2"/>
<feature type="transmembrane region" description="Helical" evidence="5">
    <location>
        <begin position="414"/>
        <end position="434"/>
    </location>
</feature>
<feature type="signal peptide" evidence="6">
    <location>
        <begin position="1"/>
        <end position="19"/>
    </location>
</feature>
<keyword evidence="2 5" id="KW-0812">Transmembrane</keyword>
<dbReference type="SUPFAM" id="SSF103473">
    <property type="entry name" value="MFS general substrate transporter"/>
    <property type="match status" value="1"/>
</dbReference>
<evidence type="ECO:0000256" key="2">
    <source>
        <dbReference type="ARBA" id="ARBA00022692"/>
    </source>
</evidence>
<keyword evidence="6" id="KW-0732">Signal</keyword>
<protein>
    <submittedName>
        <fullName evidence="7">Uncharacterized protein</fullName>
    </submittedName>
</protein>
<dbReference type="Pfam" id="PF07690">
    <property type="entry name" value="MFS_1"/>
    <property type="match status" value="1"/>
</dbReference>
<evidence type="ECO:0000256" key="5">
    <source>
        <dbReference type="SAM" id="Phobius"/>
    </source>
</evidence>
<evidence type="ECO:0000313" key="7">
    <source>
        <dbReference type="EMBL" id="CAD7704169.1"/>
    </source>
</evidence>
<dbReference type="InterPro" id="IPR011701">
    <property type="entry name" value="MFS"/>
</dbReference>
<gene>
    <name evidence="7" type="ORF">OSTQU699_LOCUS9526</name>
</gene>
<feature type="transmembrane region" description="Helical" evidence="5">
    <location>
        <begin position="455"/>
        <end position="473"/>
    </location>
</feature>
<dbReference type="GO" id="GO:0035435">
    <property type="term" value="P:phosphate ion transmembrane transport"/>
    <property type="evidence" value="ECO:0007669"/>
    <property type="project" value="TreeGrafter"/>
</dbReference>
<dbReference type="InterPro" id="IPR036259">
    <property type="entry name" value="MFS_trans_sf"/>
</dbReference>
<dbReference type="GO" id="GO:0016020">
    <property type="term" value="C:membrane"/>
    <property type="evidence" value="ECO:0007669"/>
    <property type="project" value="UniProtKB-ARBA"/>
</dbReference>
<keyword evidence="3 5" id="KW-1133">Transmembrane helix</keyword>
<keyword evidence="8" id="KW-1185">Reference proteome</keyword>
<dbReference type="Gene3D" id="1.20.1250.20">
    <property type="entry name" value="MFS general substrate transporter like domains"/>
    <property type="match status" value="1"/>
</dbReference>
<feature type="transmembrane region" description="Helical" evidence="5">
    <location>
        <begin position="134"/>
        <end position="154"/>
    </location>
</feature>
<sequence length="519" mass="55155">MSIFARGNWRCLWWRGAQAQWLDRCFQVDVRGADGIAAPVNGLTAPTQVETASGFGRAIHVKHAGGRMQLARVCACLAYLACVVQWITVAGAAPAMVADKGLAFSIADVPIVLAVAQAMAVAGKAVASHVVDTLSPKPALIFILVTTSLSNALFVCGTSVPWFCFCFGLTRFVNASAWVTAKQLMRRLTPAEMQGASMGSLAFASRLGSTAGMFGFSWLLLHGFQWHTLFQSAALLGSIAAAFLVYFVPDEPLSHEMQRHRSRPRGNDVSFLGICSRRIKTALKTGQHNGIVSVTQSREGGASDGALKQGWGAFWTMLRRPSVRLMLLTRCFLQLVIEFQVFIALFGQSTGLSPGLATRLATWFSAGAGASVLTAGFLYCALTPRQRTSFITALCGMAVLCLACLAAGARGPALTALLLLFLGASIGPAFYVPIPEFNVRHPPRSASALEGCSETITFSFAILFDLYVGGVAGGGEPEAWTPLLWGLTGIMTAGMASMHCFMRGQEAQGGEAKLGEALP</sequence>
<dbReference type="OrthoDB" id="10670072at2759"/>
<evidence type="ECO:0000256" key="3">
    <source>
        <dbReference type="ARBA" id="ARBA00022989"/>
    </source>
</evidence>
<dbReference type="PANTHER" id="PTHR43826:SF8">
    <property type="entry name" value="MAJOR FACILITATOR SUPERFAMILY (MFS) PROFILE DOMAIN-CONTAINING PROTEIN"/>
    <property type="match status" value="1"/>
</dbReference>
<feature type="transmembrane region" description="Helical" evidence="5">
    <location>
        <begin position="70"/>
        <end position="96"/>
    </location>
</feature>
<organism evidence="7 8">
    <name type="scientific">Ostreobium quekettii</name>
    <dbReference type="NCBI Taxonomy" id="121088"/>
    <lineage>
        <taxon>Eukaryota</taxon>
        <taxon>Viridiplantae</taxon>
        <taxon>Chlorophyta</taxon>
        <taxon>core chlorophytes</taxon>
        <taxon>Ulvophyceae</taxon>
        <taxon>TCBD clade</taxon>
        <taxon>Bryopsidales</taxon>
        <taxon>Ostreobineae</taxon>
        <taxon>Ostreobiaceae</taxon>
        <taxon>Ostreobium</taxon>
    </lineage>
</organism>
<feature type="transmembrane region" description="Helical" evidence="5">
    <location>
        <begin position="327"/>
        <end position="348"/>
    </location>
</feature>
<proteinExistence type="predicted"/>
<dbReference type="GO" id="GO:0012505">
    <property type="term" value="C:endomembrane system"/>
    <property type="evidence" value="ECO:0007669"/>
    <property type="project" value="UniProtKB-SubCell"/>
</dbReference>
<feature type="transmembrane region" description="Helical" evidence="5">
    <location>
        <begin position="389"/>
        <end position="408"/>
    </location>
</feature>
<feature type="chain" id="PRO_5035894917" evidence="6">
    <location>
        <begin position="20"/>
        <end position="519"/>
    </location>
</feature>
<comment type="subcellular location">
    <subcellularLocation>
        <location evidence="1">Endomembrane system</location>
        <topology evidence="1">Multi-pass membrane protein</topology>
    </subcellularLocation>
</comment>
<name>A0A8S1J8Z2_9CHLO</name>
<dbReference type="Proteomes" id="UP000708148">
    <property type="component" value="Unassembled WGS sequence"/>
</dbReference>
<evidence type="ECO:0000256" key="4">
    <source>
        <dbReference type="ARBA" id="ARBA00023136"/>
    </source>
</evidence>
<feature type="transmembrane region" description="Helical" evidence="5">
    <location>
        <begin position="479"/>
        <end position="498"/>
    </location>
</feature>
<comment type="caution">
    <text evidence="7">The sequence shown here is derived from an EMBL/GenBank/DDBJ whole genome shotgun (WGS) entry which is preliminary data.</text>
</comment>
<dbReference type="InterPro" id="IPR051337">
    <property type="entry name" value="OPA_Antiporter"/>
</dbReference>
<dbReference type="CDD" id="cd06174">
    <property type="entry name" value="MFS"/>
    <property type="match status" value="1"/>
</dbReference>
<dbReference type="GO" id="GO:0061513">
    <property type="term" value="F:glucose 6-phosphate:phosphate antiporter activity"/>
    <property type="evidence" value="ECO:0007669"/>
    <property type="project" value="TreeGrafter"/>
</dbReference>
<dbReference type="PANTHER" id="PTHR43826">
    <property type="entry name" value="GLUCOSE-6-PHOSPHATE EXCHANGER SLC37A4"/>
    <property type="match status" value="1"/>
</dbReference>
<evidence type="ECO:0000313" key="8">
    <source>
        <dbReference type="Proteomes" id="UP000708148"/>
    </source>
</evidence>
<evidence type="ECO:0000256" key="6">
    <source>
        <dbReference type="SAM" id="SignalP"/>
    </source>
</evidence>
<feature type="transmembrane region" description="Helical" evidence="5">
    <location>
        <begin position="360"/>
        <end position="382"/>
    </location>
</feature>
<evidence type="ECO:0000256" key="1">
    <source>
        <dbReference type="ARBA" id="ARBA00004127"/>
    </source>
</evidence>